<dbReference type="InterPro" id="IPR002052">
    <property type="entry name" value="DNA_methylase_N6_adenine_CS"/>
</dbReference>
<dbReference type="PANTHER" id="PTHR33841:SF1">
    <property type="entry name" value="DNA METHYLTRANSFERASE A"/>
    <property type="match status" value="1"/>
</dbReference>
<evidence type="ECO:0000256" key="5">
    <source>
        <dbReference type="ARBA" id="ARBA00022747"/>
    </source>
</evidence>
<evidence type="ECO:0000256" key="4">
    <source>
        <dbReference type="ARBA" id="ARBA00022691"/>
    </source>
</evidence>
<keyword evidence="4" id="KW-0949">S-adenosyl-L-methionine</keyword>
<sequence>MRKKQKLELIAQLVEMPFEEESYREFLEKVLGGELFENAGQNELVGELVQDDEVIGLFQIECRGLKDFFRRSRVQRNYLGSLLKRKYRKRYRRVLAAFYAPDEEIWRLSLVKLDEAFSSGETIPIRMTSHIMGCGKRNRAAIDMIGLFLEKPKKKGLRGISLVFDQEKMLDEFFKCFSEVFYSLREDLKESEEILRIALDKKRDVGELADVVAKRVATQMIVLYFIEKKGWLGAPKEKSIEDGDHYFIEKLYSTCSRDGKNFYGDYLEPLFHKGFNTWRGEENYMEEFECRVPYFNIDIFKPYLGVDWEKHSIKVEDRVFYNDGRGMLELFERYYFSLMENEPHLGDMVVDPEMIGKVFENLLDTDYRRSKGTYYTPRKIVHFMCKATLVNYLYKKIEKLKEEDIKNFIFLSEFYWDEDKGIVKRGGRSENLHIPEGIYRRIHHIEAALKDIKVVEPSTGSGAFLLGMLGELLKIREVVGRYVSVYDQLEMGHQRVAPPMDENFLLKGEIVENNLYGVDIEELAVESSKLRFWMSLMSDAPEYDYKKLLRAEKNLVAGNSITMRWEDQFSEIFMKNKGFDIVIGNPPYVGEKGNKEIFREIIKTPLGEKFYRGKGDLFYFFFHLGLDILKERGTLAYITTNYYITADGAVKLREDIRCRSTILQMIDFNEVSIFSRAKGQHNIISILEKSKDNNRVGKTSLCNTKGELTAMEMSSYLARKYNEGSYSSLKQNEFYRGEKSYIRLEKNKISEILEKVLAQGIPLKEEVNINQGLVSGADRLTRRHIEKFGIDGEKGEGIYSLDKIETERLSLNEKERKHLTMFYKNSHIKRYRCEETSDRELLYITKDDKLEDLPNISKHLLRYKKILENKREARQGRLPWYSLHWPREREIFTGEKIVAPQRSRENVFAYTDREWFASADVYYITKKTEGRLSLKYILALLNSKLYYIWLYKRGKRKGELLELYATPLEELPVKVIDFNAQKAFIDIVDEIIERRSQGVESRGLEDRLDEMVCELYALDKDERDEIYKFYRGKLEAK</sequence>
<evidence type="ECO:0000256" key="2">
    <source>
        <dbReference type="ARBA" id="ARBA00022603"/>
    </source>
</evidence>
<dbReference type="GO" id="GO:0032259">
    <property type="term" value="P:methylation"/>
    <property type="evidence" value="ECO:0007669"/>
    <property type="project" value="UniProtKB-KW"/>
</dbReference>
<reference evidence="10" key="1">
    <citation type="submission" date="2022-12" db="EMBL/GenBank/DDBJ databases">
        <title>Reference genome sequencing for broad-spectrum identification of bacterial and archaeal isolates by mass spectrometry.</title>
        <authorList>
            <person name="Sekiguchi Y."/>
            <person name="Tourlousse D.M."/>
        </authorList>
    </citation>
    <scope>NUCLEOTIDE SEQUENCE</scope>
    <source>
        <strain evidence="10">10succ1</strain>
    </source>
</reference>
<dbReference type="GO" id="GO:0009307">
    <property type="term" value="P:DNA restriction-modification system"/>
    <property type="evidence" value="ECO:0007669"/>
    <property type="project" value="UniProtKB-KW"/>
</dbReference>
<dbReference type="EMBL" id="BSDY01000005">
    <property type="protein sequence ID" value="GLI55752.1"/>
    <property type="molecule type" value="Genomic_DNA"/>
</dbReference>
<keyword evidence="6" id="KW-0238">DNA-binding</keyword>
<dbReference type="InterPro" id="IPR050953">
    <property type="entry name" value="N4_N6_ade-DNA_methylase"/>
</dbReference>
<protein>
    <recommendedName>
        <fullName evidence="1">site-specific DNA-methyltransferase (adenine-specific)</fullName>
        <ecNumber evidence="1">2.1.1.72</ecNumber>
    </recommendedName>
</protein>
<dbReference type="SUPFAM" id="SSF53335">
    <property type="entry name" value="S-adenosyl-L-methionine-dependent methyltransferases"/>
    <property type="match status" value="1"/>
</dbReference>
<feature type="domain" description="Type II methyltransferase M.TaqI-like" evidence="8">
    <location>
        <begin position="513"/>
        <end position="674"/>
    </location>
</feature>
<dbReference type="Gene3D" id="3.40.50.150">
    <property type="entry name" value="Vaccinia Virus protein VP39"/>
    <property type="match status" value="1"/>
</dbReference>
<evidence type="ECO:0000256" key="7">
    <source>
        <dbReference type="ARBA" id="ARBA00047942"/>
    </source>
</evidence>
<dbReference type="PRINTS" id="PR00507">
    <property type="entry name" value="N12N6MTFRASE"/>
</dbReference>
<evidence type="ECO:0000256" key="1">
    <source>
        <dbReference type="ARBA" id="ARBA00011900"/>
    </source>
</evidence>
<dbReference type="GO" id="GO:0009007">
    <property type="term" value="F:site-specific DNA-methyltransferase (adenine-specific) activity"/>
    <property type="evidence" value="ECO:0007669"/>
    <property type="project" value="UniProtKB-EC"/>
</dbReference>
<keyword evidence="3" id="KW-0808">Transferase</keyword>
<dbReference type="InterPro" id="IPR029063">
    <property type="entry name" value="SAM-dependent_MTases_sf"/>
</dbReference>
<dbReference type="AlphaFoldDB" id="A0A9W6GLG3"/>
<organism evidence="10 11">
    <name type="scientific">Propionigenium maris DSM 9537</name>
    <dbReference type="NCBI Taxonomy" id="1123000"/>
    <lineage>
        <taxon>Bacteria</taxon>
        <taxon>Fusobacteriati</taxon>
        <taxon>Fusobacteriota</taxon>
        <taxon>Fusobacteriia</taxon>
        <taxon>Fusobacteriales</taxon>
        <taxon>Fusobacteriaceae</taxon>
        <taxon>Propionigenium</taxon>
    </lineage>
</organism>
<evidence type="ECO:0000256" key="6">
    <source>
        <dbReference type="ARBA" id="ARBA00023125"/>
    </source>
</evidence>
<comment type="catalytic activity">
    <reaction evidence="7">
        <text>a 2'-deoxyadenosine in DNA + S-adenosyl-L-methionine = an N(6)-methyl-2'-deoxyadenosine in DNA + S-adenosyl-L-homocysteine + H(+)</text>
        <dbReference type="Rhea" id="RHEA:15197"/>
        <dbReference type="Rhea" id="RHEA-COMP:12418"/>
        <dbReference type="Rhea" id="RHEA-COMP:12419"/>
        <dbReference type="ChEBI" id="CHEBI:15378"/>
        <dbReference type="ChEBI" id="CHEBI:57856"/>
        <dbReference type="ChEBI" id="CHEBI:59789"/>
        <dbReference type="ChEBI" id="CHEBI:90615"/>
        <dbReference type="ChEBI" id="CHEBI:90616"/>
        <dbReference type="EC" id="2.1.1.72"/>
    </reaction>
</comment>
<gene>
    <name evidence="10" type="ORF">PM10SUCC1_12660</name>
</gene>
<dbReference type="Pfam" id="PF07669">
    <property type="entry name" value="Eco57I"/>
    <property type="match status" value="1"/>
</dbReference>
<dbReference type="PANTHER" id="PTHR33841">
    <property type="entry name" value="DNA METHYLTRANSFERASE YEEA-RELATED"/>
    <property type="match status" value="1"/>
</dbReference>
<keyword evidence="5" id="KW-0680">Restriction system</keyword>
<dbReference type="InterPro" id="IPR011639">
    <property type="entry name" value="MethylTrfase_TaqI-like_dom"/>
</dbReference>
<dbReference type="PROSITE" id="PS00092">
    <property type="entry name" value="N6_MTASE"/>
    <property type="match status" value="1"/>
</dbReference>
<name>A0A9W6GLG3_9FUSO</name>
<keyword evidence="11" id="KW-1185">Reference proteome</keyword>
<evidence type="ECO:0000313" key="10">
    <source>
        <dbReference type="EMBL" id="GLI55752.1"/>
    </source>
</evidence>
<feature type="domain" description="TaqI-like C-terminal specificity" evidence="9">
    <location>
        <begin position="859"/>
        <end position="973"/>
    </location>
</feature>
<dbReference type="Pfam" id="PF12950">
    <property type="entry name" value="TaqI_C"/>
    <property type="match status" value="1"/>
</dbReference>
<evidence type="ECO:0000259" key="8">
    <source>
        <dbReference type="Pfam" id="PF07669"/>
    </source>
</evidence>
<evidence type="ECO:0000259" key="9">
    <source>
        <dbReference type="Pfam" id="PF12950"/>
    </source>
</evidence>
<dbReference type="GO" id="GO:0003677">
    <property type="term" value="F:DNA binding"/>
    <property type="evidence" value="ECO:0007669"/>
    <property type="project" value="UniProtKB-KW"/>
</dbReference>
<dbReference type="InterPro" id="IPR025931">
    <property type="entry name" value="TaqI_C"/>
</dbReference>
<dbReference type="Proteomes" id="UP001144471">
    <property type="component" value="Unassembled WGS sequence"/>
</dbReference>
<dbReference type="SUPFAM" id="SSF116734">
    <property type="entry name" value="DNA methylase specificity domain"/>
    <property type="match status" value="1"/>
</dbReference>
<dbReference type="RefSeq" id="WP_281834424.1">
    <property type="nucleotide sequence ID" value="NZ_BSDY01000005.1"/>
</dbReference>
<comment type="caution">
    <text evidence="10">The sequence shown here is derived from an EMBL/GenBank/DDBJ whole genome shotgun (WGS) entry which is preliminary data.</text>
</comment>
<evidence type="ECO:0000313" key="11">
    <source>
        <dbReference type="Proteomes" id="UP001144471"/>
    </source>
</evidence>
<proteinExistence type="predicted"/>
<accession>A0A9W6GLG3</accession>
<keyword evidence="2" id="KW-0489">Methyltransferase</keyword>
<evidence type="ECO:0000256" key="3">
    <source>
        <dbReference type="ARBA" id="ARBA00022679"/>
    </source>
</evidence>
<dbReference type="EC" id="2.1.1.72" evidence="1"/>